<feature type="transmembrane region" description="Helical" evidence="1">
    <location>
        <begin position="113"/>
        <end position="137"/>
    </location>
</feature>
<feature type="transmembrane region" description="Helical" evidence="1">
    <location>
        <begin position="321"/>
        <end position="344"/>
    </location>
</feature>
<keyword evidence="3" id="KW-1185">Reference proteome</keyword>
<reference evidence="3" key="1">
    <citation type="submission" date="2018-05" db="EMBL/GenBank/DDBJ databases">
        <authorList>
            <person name="Klenk H.-P."/>
            <person name="Huntemann M."/>
            <person name="Clum A."/>
            <person name="Pillay M."/>
            <person name="Palaniappan K."/>
            <person name="Varghese N."/>
            <person name="Mikhailova N."/>
            <person name="Stamatis D."/>
            <person name="Reddy T."/>
            <person name="Daum C."/>
            <person name="Shapiro N."/>
            <person name="Ivanova N."/>
            <person name="Kyrpides N."/>
            <person name="Woyke T."/>
        </authorList>
    </citation>
    <scope>NUCLEOTIDE SEQUENCE [LARGE SCALE GENOMIC DNA]</scope>
    <source>
        <strain evidence="3">DSM 45417</strain>
    </source>
</reference>
<keyword evidence="1" id="KW-0472">Membrane</keyword>
<feature type="transmembrane region" description="Helical" evidence="1">
    <location>
        <begin position="78"/>
        <end position="101"/>
    </location>
</feature>
<feature type="transmembrane region" description="Helical" evidence="1">
    <location>
        <begin position="143"/>
        <end position="166"/>
    </location>
</feature>
<keyword evidence="1" id="KW-0812">Transmembrane</keyword>
<feature type="transmembrane region" description="Helical" evidence="1">
    <location>
        <begin position="350"/>
        <end position="373"/>
    </location>
</feature>
<evidence type="ECO:0000313" key="3">
    <source>
        <dbReference type="Proteomes" id="UP000246661"/>
    </source>
</evidence>
<sequence length="439" mass="46401">MSLIKRLSAPVLALMGSHQQSLAPQRGAGSETARNLSDGSTGRRLRRHLVTIGPGFLGQVLALGAMLAPVLARRTDQVQLIVFCSSAAVLLLGPATLGIQLTLPALRGKMTPAIGLACSMLSLTTVCSAMLAALLVVPSEHVELVLCSALLLYAQGLYVVTTTLLIRAGDAARIARMRLHYGLTLLSATCVAVVLPGSYPLVLATVLAYVVIVVVHARTAVRPVWHGIHRLRRSSRLFRPYMRHALAPTLSELATGTVGPLAGVAVVGTGAFGGPWAVVNRIAGGFITLLQQVLMPPVEVDLSRSVRERDRLGFSSSSRRALLLGAAVAMLGCIGALGLAVYAAPDALDVNGWLLMAGITVLFWGPTLLLTPLSRVLNFLGHNRLKLWLDLFRAGGLVLAFFLLPGPAKLVGMAVVAAVASGAIYVATRRQIRRFRAGR</sequence>
<name>A0A317QGD3_9ACTN</name>
<gene>
    <name evidence="2" type="ORF">JD79_00975</name>
</gene>
<protein>
    <recommendedName>
        <fullName evidence="4">O-antigen/teichoic acid export membrane protein</fullName>
    </recommendedName>
</protein>
<feature type="transmembrane region" description="Helical" evidence="1">
    <location>
        <begin position="49"/>
        <end position="72"/>
    </location>
</feature>
<dbReference type="RefSeq" id="WP_110004593.1">
    <property type="nucleotide sequence ID" value="NZ_QGTX01000001.1"/>
</dbReference>
<keyword evidence="1" id="KW-1133">Transmembrane helix</keyword>
<evidence type="ECO:0000256" key="1">
    <source>
        <dbReference type="SAM" id="Phobius"/>
    </source>
</evidence>
<comment type="caution">
    <text evidence="2">The sequence shown here is derived from an EMBL/GenBank/DDBJ whole genome shotgun (WGS) entry which is preliminary data.</text>
</comment>
<dbReference type="OrthoDB" id="5178733at2"/>
<feature type="transmembrane region" description="Helical" evidence="1">
    <location>
        <begin position="410"/>
        <end position="428"/>
    </location>
</feature>
<feature type="transmembrane region" description="Helical" evidence="1">
    <location>
        <begin position="385"/>
        <end position="404"/>
    </location>
</feature>
<proteinExistence type="predicted"/>
<feature type="transmembrane region" description="Helical" evidence="1">
    <location>
        <begin position="201"/>
        <end position="225"/>
    </location>
</feature>
<dbReference type="AlphaFoldDB" id="A0A317QGD3"/>
<organism evidence="2 3">
    <name type="scientific">Geodermatophilus normandii</name>
    <dbReference type="NCBI Taxonomy" id="1137989"/>
    <lineage>
        <taxon>Bacteria</taxon>
        <taxon>Bacillati</taxon>
        <taxon>Actinomycetota</taxon>
        <taxon>Actinomycetes</taxon>
        <taxon>Geodermatophilales</taxon>
        <taxon>Geodermatophilaceae</taxon>
        <taxon>Geodermatophilus</taxon>
    </lineage>
</organism>
<dbReference type="EMBL" id="QGTX01000001">
    <property type="protein sequence ID" value="PWW21834.1"/>
    <property type="molecule type" value="Genomic_DNA"/>
</dbReference>
<accession>A0A317QGD3</accession>
<evidence type="ECO:0000313" key="2">
    <source>
        <dbReference type="EMBL" id="PWW21834.1"/>
    </source>
</evidence>
<evidence type="ECO:0008006" key="4">
    <source>
        <dbReference type="Google" id="ProtNLM"/>
    </source>
</evidence>
<dbReference type="Proteomes" id="UP000246661">
    <property type="component" value="Unassembled WGS sequence"/>
</dbReference>